<protein>
    <submittedName>
        <fullName evidence="2">Uncharacterized protein</fullName>
    </submittedName>
</protein>
<keyword evidence="1" id="KW-1133">Transmembrane helix</keyword>
<keyword evidence="1" id="KW-0472">Membrane</keyword>
<evidence type="ECO:0000313" key="3">
    <source>
        <dbReference type="Proteomes" id="UP001151760"/>
    </source>
</evidence>
<dbReference type="Proteomes" id="UP001151760">
    <property type="component" value="Unassembled WGS sequence"/>
</dbReference>
<organism evidence="2 3">
    <name type="scientific">Tanacetum coccineum</name>
    <dbReference type="NCBI Taxonomy" id="301880"/>
    <lineage>
        <taxon>Eukaryota</taxon>
        <taxon>Viridiplantae</taxon>
        <taxon>Streptophyta</taxon>
        <taxon>Embryophyta</taxon>
        <taxon>Tracheophyta</taxon>
        <taxon>Spermatophyta</taxon>
        <taxon>Magnoliopsida</taxon>
        <taxon>eudicotyledons</taxon>
        <taxon>Gunneridae</taxon>
        <taxon>Pentapetalae</taxon>
        <taxon>asterids</taxon>
        <taxon>campanulids</taxon>
        <taxon>Asterales</taxon>
        <taxon>Asteraceae</taxon>
        <taxon>Asteroideae</taxon>
        <taxon>Anthemideae</taxon>
        <taxon>Anthemidinae</taxon>
        <taxon>Tanacetum</taxon>
    </lineage>
</organism>
<sequence length="155" mass="18087">MSRAAYNSIIKWELVYTGNNIVGKAKNLQVFIGCHSFLTDFIILENVNEFVKKGLTEVIFGKPFKEKIGLEEDISKGILWFKIGDDKTIFNMPRTERRLSKLTTEQQNLMSPSFIFCIIVGLCWFLLIYKFSSMREVEFDVSLTLFMWYKVSVWA</sequence>
<reference evidence="2" key="2">
    <citation type="submission" date="2022-01" db="EMBL/GenBank/DDBJ databases">
        <authorList>
            <person name="Yamashiro T."/>
            <person name="Shiraishi A."/>
            <person name="Satake H."/>
            <person name="Nakayama K."/>
        </authorList>
    </citation>
    <scope>NUCLEOTIDE SEQUENCE</scope>
</reference>
<evidence type="ECO:0000256" key="1">
    <source>
        <dbReference type="SAM" id="Phobius"/>
    </source>
</evidence>
<name>A0ABQ5C1Z5_9ASTR</name>
<comment type="caution">
    <text evidence="2">The sequence shown here is derived from an EMBL/GenBank/DDBJ whole genome shotgun (WGS) entry which is preliminary data.</text>
</comment>
<proteinExistence type="predicted"/>
<reference evidence="2" key="1">
    <citation type="journal article" date="2022" name="Int. J. Mol. Sci.">
        <title>Draft Genome of Tanacetum Coccineum: Genomic Comparison of Closely Related Tanacetum-Family Plants.</title>
        <authorList>
            <person name="Yamashiro T."/>
            <person name="Shiraishi A."/>
            <person name="Nakayama K."/>
            <person name="Satake H."/>
        </authorList>
    </citation>
    <scope>NUCLEOTIDE SEQUENCE</scope>
</reference>
<feature type="transmembrane region" description="Helical" evidence="1">
    <location>
        <begin position="109"/>
        <end position="129"/>
    </location>
</feature>
<gene>
    <name evidence="2" type="ORF">Tco_0877825</name>
</gene>
<evidence type="ECO:0000313" key="2">
    <source>
        <dbReference type="EMBL" id="GJT19119.1"/>
    </source>
</evidence>
<keyword evidence="3" id="KW-1185">Reference proteome</keyword>
<accession>A0ABQ5C1Z5</accession>
<keyword evidence="1" id="KW-0812">Transmembrane</keyword>
<dbReference type="EMBL" id="BQNB010013691">
    <property type="protein sequence ID" value="GJT19119.1"/>
    <property type="molecule type" value="Genomic_DNA"/>
</dbReference>